<dbReference type="Gene3D" id="3.40.50.150">
    <property type="entry name" value="Vaccinia Virus protein VP39"/>
    <property type="match status" value="1"/>
</dbReference>
<dbReference type="OrthoDB" id="6493506at2"/>
<dbReference type="EMBL" id="CP031222">
    <property type="protein sequence ID" value="AXI03393.1"/>
    <property type="molecule type" value="Genomic_DNA"/>
</dbReference>
<proteinExistence type="predicted"/>
<dbReference type="Proteomes" id="UP000253940">
    <property type="component" value="Chromosome"/>
</dbReference>
<protein>
    <recommendedName>
        <fullName evidence="3">Glycosyltransferase family 1 protein</fullName>
    </recommendedName>
</protein>
<dbReference type="RefSeq" id="WP_114899501.1">
    <property type="nucleotide sequence ID" value="NZ_CP031222.1"/>
</dbReference>
<dbReference type="AlphaFoldDB" id="A0A345P7Y4"/>
<sequence>MREQKIHLTSYFNPHFITDEMLTFYHALKDYGFNHVHFEPCTIDPDAINILFCGFNLGHDLQKSLRLDRPIDRIIVRNLEPAFPTGPCMFPSYFNLMKNNPVWDYAAGNIARLQAAGIDQVEYVPVTYMPVLERIPTTVEQDIDVYFYGYLSPRRQHIVDQLIARGLKVHVNEFGSSAAYSDLDRLIARSKVILNMTNYDQYHIFEIVRAALPLANHKVVVTELNSYSEIDDDLKDAVLHCPYDQLVDFCVSVVANPELRLQYEKQGYDIFKKRAGAPIVGQAMERYLAQAEHPIQIVKPSPLLPKQLRLGSGTRWSFDVFNIDHDPNVRSDLTLNIGKDIDFSQQYHSWRFGNIKLPESYFDTIHADQVLQSVDDLIIALKNCGYMLAEGGTIDINVPYYLAVQAWRDPKTKRAFNEQSFAFLEQYQFDVAGKKFKLNVDNLVHIMESFGISLHTEQQMELPELSRTPNAITSLRIKLSKQYIVEKNDPNPVAHLDQIFQRGRYYYD</sequence>
<dbReference type="InterPro" id="IPR029063">
    <property type="entry name" value="SAM-dependent_MTases_sf"/>
</dbReference>
<evidence type="ECO:0000313" key="2">
    <source>
        <dbReference type="Proteomes" id="UP000253940"/>
    </source>
</evidence>
<dbReference type="KEGG" id="mbah:HYN46_11400"/>
<name>A0A345P7Y4_9GAMM</name>
<evidence type="ECO:0008006" key="3">
    <source>
        <dbReference type="Google" id="ProtNLM"/>
    </source>
</evidence>
<keyword evidence="2" id="KW-1185">Reference proteome</keyword>
<accession>A0A345P7Y4</accession>
<reference evidence="1 2" key="1">
    <citation type="submission" date="2018-07" db="EMBL/GenBank/DDBJ databases">
        <title>Genome sequencing of Moraxellaceae gen. HYN0046.</title>
        <authorList>
            <person name="Kim M."/>
            <person name="Yi H."/>
        </authorList>
    </citation>
    <scope>NUCLEOTIDE SEQUENCE [LARGE SCALE GENOMIC DNA]</scope>
    <source>
        <strain evidence="1 2">HYN0046</strain>
    </source>
</reference>
<dbReference type="SUPFAM" id="SSF53335">
    <property type="entry name" value="S-adenosyl-L-methionine-dependent methyltransferases"/>
    <property type="match status" value="1"/>
</dbReference>
<organism evidence="1 2">
    <name type="scientific">Aquirhabdus parva</name>
    <dbReference type="NCBI Taxonomy" id="2283318"/>
    <lineage>
        <taxon>Bacteria</taxon>
        <taxon>Pseudomonadati</taxon>
        <taxon>Pseudomonadota</taxon>
        <taxon>Gammaproteobacteria</taxon>
        <taxon>Moraxellales</taxon>
        <taxon>Moraxellaceae</taxon>
        <taxon>Aquirhabdus</taxon>
    </lineage>
</organism>
<evidence type="ECO:0000313" key="1">
    <source>
        <dbReference type="EMBL" id="AXI03393.1"/>
    </source>
</evidence>
<gene>
    <name evidence="1" type="ORF">HYN46_11400</name>
</gene>